<dbReference type="Proteomes" id="UP000225706">
    <property type="component" value="Unassembled WGS sequence"/>
</dbReference>
<gene>
    <name evidence="3" type="ORF">AWC38_SpisGene6395</name>
</gene>
<organism evidence="3 4">
    <name type="scientific">Stylophora pistillata</name>
    <name type="common">Smooth cauliflower coral</name>
    <dbReference type="NCBI Taxonomy" id="50429"/>
    <lineage>
        <taxon>Eukaryota</taxon>
        <taxon>Metazoa</taxon>
        <taxon>Cnidaria</taxon>
        <taxon>Anthozoa</taxon>
        <taxon>Hexacorallia</taxon>
        <taxon>Scleractinia</taxon>
        <taxon>Astrocoeniina</taxon>
        <taxon>Pocilloporidae</taxon>
        <taxon>Stylophora</taxon>
    </lineage>
</organism>
<evidence type="ECO:0000256" key="1">
    <source>
        <dbReference type="SAM" id="MobiDB-lite"/>
    </source>
</evidence>
<feature type="domain" description="GIY-YIG" evidence="2">
    <location>
        <begin position="488"/>
        <end position="583"/>
    </location>
</feature>
<keyword evidence="4" id="KW-1185">Reference proteome</keyword>
<protein>
    <recommendedName>
        <fullName evidence="2">GIY-YIG domain-containing protein</fullName>
    </recommendedName>
</protein>
<dbReference type="Gene3D" id="3.80.10.10">
    <property type="entry name" value="Ribonuclease Inhibitor"/>
    <property type="match status" value="1"/>
</dbReference>
<name>A0A2B4SJZ0_STYPI</name>
<comment type="caution">
    <text evidence="3">The sequence shown here is derived from an EMBL/GenBank/DDBJ whole genome shotgun (WGS) entry which is preliminary data.</text>
</comment>
<reference evidence="4" key="1">
    <citation type="journal article" date="2017" name="bioRxiv">
        <title>Comparative analysis of the genomes of Stylophora pistillata and Acropora digitifera provides evidence for extensive differences between species of corals.</title>
        <authorList>
            <person name="Voolstra C.R."/>
            <person name="Li Y."/>
            <person name="Liew Y.J."/>
            <person name="Baumgarten S."/>
            <person name="Zoccola D."/>
            <person name="Flot J.-F."/>
            <person name="Tambutte S."/>
            <person name="Allemand D."/>
            <person name="Aranda M."/>
        </authorList>
    </citation>
    <scope>NUCLEOTIDE SEQUENCE [LARGE SCALE GENOMIC DNA]</scope>
</reference>
<dbReference type="PANTHER" id="PTHR21301">
    <property type="entry name" value="REVERSE TRANSCRIPTASE"/>
    <property type="match status" value="1"/>
</dbReference>
<evidence type="ECO:0000313" key="3">
    <source>
        <dbReference type="EMBL" id="PFX28898.1"/>
    </source>
</evidence>
<dbReference type="Gene3D" id="3.40.1440.10">
    <property type="entry name" value="GIY-YIG endonuclease"/>
    <property type="match status" value="1"/>
</dbReference>
<dbReference type="PANTHER" id="PTHR21301:SF10">
    <property type="entry name" value="REVERSE TRANSCRIPTASE DOMAIN-CONTAINING PROTEIN"/>
    <property type="match status" value="1"/>
</dbReference>
<evidence type="ECO:0000313" key="4">
    <source>
        <dbReference type="Proteomes" id="UP000225706"/>
    </source>
</evidence>
<sequence length="1309" mass="146213">MASRSASVTSQEITQINDEAVPENTKKATKFGLAVFKGSTEPVQMLCVLVYAAAEIGGEQFIKMIFNSSAGRTIYDLYKDNSALPEAIAREYGHEKIATYLEGITGRYSKESNDAPNYPQTIDWSELVRAVEEAQKQPSFSSEEKSNQLESNGTKDTGYFGDIDTSSNESCESVSSESEDNIALASSKASKTPGWVKIFLQRADGKVLGETKICYYDQDKEALQRIIENPKLQADFFRSYSEMLICHNTTTVSGAEAQNYGICGSSEPVQMLCVLVYAAAEIGGEQFIKMIFNSSAGRVVHDHCKDNPAPPKAIAREFGHEKIATYLEGITGSDDSDFHHKSESMCQFFDKRGYPVSVVQAGYHRAQLIDRHSALQTSHKEDSDRIPFTLTFHPHNHSVKSIILKNFKLLQNDPETSTIFSQPPLISFKRDKNIGNFLVRSSFQTNDQPGTFKCARARCKTCPFIHNTEKISGPKRSIKITDHFTCTSANVIYCITCTYCKKIYIGETGRRLGDRFREHLRDVERNDKDTSKPVARHFNLPNHSKQHMAICGLSLHLGSTESRKTLEQKLIFQTGSLNPTVEVDYLADELSEIRLVLEDQKFRVKNTAVNKSLTSFCKTGHFNREQVNSIVSNRVVLPTIEGRELSLFQDSFNLEAPGLKHLRSLNRCDTSFFLGLEEESIQSHVITECERWCFLFKCIKDSSSQSHTFVAEGGQFVQKVNQETQAVMMGASSGCFEDIPCIQSTRELLTTSDNPELAVQFSTTQGSMKHSTSSNLWVLSCLYRPARRILFVYRPLDQNLAQTLFLRTMERTPGVRLIATWLSQHIQGRSLPLNKCHSEDPCLVEDKTSHPSARDVTDYQRERKKTLYEGHLHGDGENNIACIDKYPLFRIWMKNEEGPLWIITYPPSKTLHAVSKGISDAQNEVNVENSSVRQPVYRQISRKQRTGSHEGEARNILVRGDWGKRHNEGLAHIASLTAFHRTIDKVGEDLDGDLRNDLDGDLRNDLDGDLRNDLDEEEYCFRDLGKGRGEGLAKSATLTDFTLKINSECGYFGRDFGNVPGKVLAKPKSATAFTLAINNEDGYQNKDWKKSLGQGSKYGYISNALRNVLGEGLAKNWAKAVGEGLAESKLLTAFTLTINNKRGSYNGDWSKAVGEGLAKSKSLTAFTLTINDEHGCYHRDWAKALGEGLAESPSLIAFTVTIDNEHDGFYKQDWVKAVGEGLAKSKSLTAFTLTINNEHGVYDQDWAKALGEGLAESPSLIAFTLTISNEHGFHKQDWAKAVGEGLAKSKSLTAFTLTINNEHGFYDQD</sequence>
<dbReference type="SUPFAM" id="SSF52047">
    <property type="entry name" value="RNI-like"/>
    <property type="match status" value="1"/>
</dbReference>
<dbReference type="PROSITE" id="PS50164">
    <property type="entry name" value="GIY_YIG"/>
    <property type="match status" value="1"/>
</dbReference>
<dbReference type="InterPro" id="IPR035901">
    <property type="entry name" value="GIY-YIG_endonuc_sf"/>
</dbReference>
<dbReference type="InterPro" id="IPR000305">
    <property type="entry name" value="GIY-YIG_endonuc"/>
</dbReference>
<feature type="compositionally biased region" description="Polar residues" evidence="1">
    <location>
        <begin position="1"/>
        <end position="17"/>
    </location>
</feature>
<dbReference type="InterPro" id="IPR032675">
    <property type="entry name" value="LRR_dom_sf"/>
</dbReference>
<evidence type="ECO:0000259" key="2">
    <source>
        <dbReference type="PROSITE" id="PS50164"/>
    </source>
</evidence>
<proteinExistence type="predicted"/>
<accession>A0A2B4SJZ0</accession>
<dbReference type="CDD" id="cd10442">
    <property type="entry name" value="GIY-YIG_PLEs"/>
    <property type="match status" value="1"/>
</dbReference>
<dbReference type="EMBL" id="LSMT01000075">
    <property type="protein sequence ID" value="PFX28898.1"/>
    <property type="molecule type" value="Genomic_DNA"/>
</dbReference>
<dbReference type="OrthoDB" id="5985658at2759"/>
<feature type="region of interest" description="Disordered" evidence="1">
    <location>
        <begin position="1"/>
        <end position="21"/>
    </location>
</feature>
<feature type="region of interest" description="Disordered" evidence="1">
    <location>
        <begin position="135"/>
        <end position="174"/>
    </location>
</feature>